<evidence type="ECO:0000313" key="6">
    <source>
        <dbReference type="Proteomes" id="UP000192940"/>
    </source>
</evidence>
<dbReference type="PANTHER" id="PTHR32347:SF23">
    <property type="entry name" value="BLL5650 PROTEIN"/>
    <property type="match status" value="1"/>
</dbReference>
<evidence type="ECO:0000256" key="1">
    <source>
        <dbReference type="ARBA" id="ARBA00004196"/>
    </source>
</evidence>
<dbReference type="Pfam" id="PF25967">
    <property type="entry name" value="RND-MFP_C"/>
    <property type="match status" value="1"/>
</dbReference>
<reference evidence="5 6" key="1">
    <citation type="submission" date="2017-04" db="EMBL/GenBank/DDBJ databases">
        <authorList>
            <person name="Afonso C.L."/>
            <person name="Miller P.J."/>
            <person name="Scott M.A."/>
            <person name="Spackman E."/>
            <person name="Goraichik I."/>
            <person name="Dimitrov K.M."/>
            <person name="Suarez D.L."/>
            <person name="Swayne D.E."/>
        </authorList>
    </citation>
    <scope>NUCLEOTIDE SEQUENCE [LARGE SCALE GENOMIC DNA]</scope>
    <source>
        <strain evidence="5 6">N3/975</strain>
    </source>
</reference>
<comment type="subcellular location">
    <subcellularLocation>
        <location evidence="1">Cell envelope</location>
    </subcellularLocation>
</comment>
<dbReference type="Proteomes" id="UP000192940">
    <property type="component" value="Chromosome I"/>
</dbReference>
<gene>
    <name evidence="5" type="ORF">SAMN05661091_5174</name>
</gene>
<proteinExistence type="predicted"/>
<dbReference type="PANTHER" id="PTHR32347">
    <property type="entry name" value="EFFLUX SYSTEM COMPONENT YKNX-RELATED"/>
    <property type="match status" value="1"/>
</dbReference>
<dbReference type="InterPro" id="IPR058627">
    <property type="entry name" value="MdtA-like_C"/>
</dbReference>
<feature type="coiled-coil region" evidence="3">
    <location>
        <begin position="94"/>
        <end position="185"/>
    </location>
</feature>
<dbReference type="SUPFAM" id="SSF111369">
    <property type="entry name" value="HlyD-like secretion proteins"/>
    <property type="match status" value="1"/>
</dbReference>
<dbReference type="GO" id="GO:0030313">
    <property type="term" value="C:cell envelope"/>
    <property type="evidence" value="ECO:0007669"/>
    <property type="project" value="UniProtKB-SubCell"/>
</dbReference>
<dbReference type="Gene3D" id="2.40.30.170">
    <property type="match status" value="1"/>
</dbReference>
<accession>A0A1X7HPM8</accession>
<sequence>MKKIIKWTVLVAVLAFVGYWGYGKMKPAAPVDPMMEEPQVISFPVTEETIMSTVQVKGRSEYGRETNVYTPFEAKVSSWKVVNGQQIKKGDILFNLEQKELRQQLQQKEAEQKKRKLEQEKKKQEQEKKKKEQELEEFILNQGLDNAPLGATEAERLKALAEQLKTLTEQENAQLSSQLEEVNDIIERQAMADLHDKLNLSTYRSPDSGIFLFDSTQKPQPQSVTANQYIGKIVDLNSLRFVAYVDENDVFSIKPGMAVEVKMPSIKDLRLKGKVVEVAKFAEAVTQEKQTSQTPQFKVIISLPKNDRLIGGLTLNGEIVSEQKDKAIVVPKLAVLTEGGESYVMVDKGNGQIERQDIKIGMVTLDKTEVLSGLKAGDSVVLQ</sequence>
<dbReference type="RefSeq" id="WP_208915828.1">
    <property type="nucleotide sequence ID" value="NZ_LT840184.1"/>
</dbReference>
<dbReference type="AlphaFoldDB" id="A0A1X7HPM8"/>
<dbReference type="Gene3D" id="2.40.50.100">
    <property type="match status" value="1"/>
</dbReference>
<feature type="domain" description="Multidrug resistance protein MdtA-like C-terminal permuted SH3" evidence="4">
    <location>
        <begin position="327"/>
        <end position="382"/>
    </location>
</feature>
<evidence type="ECO:0000259" key="4">
    <source>
        <dbReference type="Pfam" id="PF25967"/>
    </source>
</evidence>
<dbReference type="Gene3D" id="2.40.420.20">
    <property type="match status" value="1"/>
</dbReference>
<organism evidence="5 6">
    <name type="scientific">Paenibacillus uliginis N3/975</name>
    <dbReference type="NCBI Taxonomy" id="1313296"/>
    <lineage>
        <taxon>Bacteria</taxon>
        <taxon>Bacillati</taxon>
        <taxon>Bacillota</taxon>
        <taxon>Bacilli</taxon>
        <taxon>Bacillales</taxon>
        <taxon>Paenibacillaceae</taxon>
        <taxon>Paenibacillus</taxon>
    </lineage>
</organism>
<evidence type="ECO:0000256" key="2">
    <source>
        <dbReference type="ARBA" id="ARBA00023054"/>
    </source>
</evidence>
<name>A0A1X7HPM8_9BACL</name>
<keyword evidence="2 3" id="KW-0175">Coiled coil</keyword>
<dbReference type="EMBL" id="LT840184">
    <property type="protein sequence ID" value="SMF90666.1"/>
    <property type="molecule type" value="Genomic_DNA"/>
</dbReference>
<evidence type="ECO:0000256" key="3">
    <source>
        <dbReference type="SAM" id="Coils"/>
    </source>
</evidence>
<dbReference type="InterPro" id="IPR050465">
    <property type="entry name" value="UPF0194_transport"/>
</dbReference>
<keyword evidence="6" id="KW-1185">Reference proteome</keyword>
<dbReference type="STRING" id="1313296.SAMN05661091_5174"/>
<evidence type="ECO:0000313" key="5">
    <source>
        <dbReference type="EMBL" id="SMF90666.1"/>
    </source>
</evidence>
<protein>
    <submittedName>
        <fullName evidence="5">HlyD family secretion protein</fullName>
    </submittedName>
</protein>